<keyword evidence="5" id="KW-1185">Reference proteome</keyword>
<comment type="subcellular location">
    <subcellularLocation>
        <location evidence="1">Secreted</location>
    </subcellularLocation>
</comment>
<accession>A0A3N4MDH5</accession>
<dbReference type="PANTHER" id="PTHR34216">
    <property type="match status" value="1"/>
</dbReference>
<evidence type="ECO:0000313" key="5">
    <source>
        <dbReference type="Proteomes" id="UP000279089"/>
    </source>
</evidence>
<dbReference type="GO" id="GO:0005576">
    <property type="term" value="C:extracellular region"/>
    <property type="evidence" value="ECO:0007669"/>
    <property type="project" value="UniProtKB-SubCell"/>
</dbReference>
<dbReference type="GO" id="GO:0005975">
    <property type="term" value="P:carbohydrate metabolic process"/>
    <property type="evidence" value="ECO:0007669"/>
    <property type="project" value="InterPro"/>
</dbReference>
<feature type="domain" description="NodB homology" evidence="3">
    <location>
        <begin position="187"/>
        <end position="268"/>
    </location>
</feature>
<dbReference type="OrthoDB" id="1446101at2"/>
<protein>
    <recommendedName>
        <fullName evidence="3">NodB homology domain-containing protein</fullName>
    </recommendedName>
</protein>
<dbReference type="Gene3D" id="3.20.20.370">
    <property type="entry name" value="Glycoside hydrolase/deacetylase"/>
    <property type="match status" value="1"/>
</dbReference>
<evidence type="ECO:0000256" key="1">
    <source>
        <dbReference type="ARBA" id="ARBA00004613"/>
    </source>
</evidence>
<dbReference type="SUPFAM" id="SSF88713">
    <property type="entry name" value="Glycoside hydrolase/deacetylase"/>
    <property type="match status" value="1"/>
</dbReference>
<keyword evidence="2" id="KW-0732">Signal</keyword>
<reference evidence="5" key="1">
    <citation type="submission" date="2018-11" db="EMBL/GenBank/DDBJ databases">
        <title>Chitinophaga lutea sp.nov., isolate from arsenic contaminated soil.</title>
        <authorList>
            <person name="Zong Y."/>
        </authorList>
    </citation>
    <scope>NUCLEOTIDE SEQUENCE [LARGE SCALE GENOMIC DNA]</scope>
    <source>
        <strain evidence="5">YLT18</strain>
    </source>
</reference>
<dbReference type="CDD" id="cd10918">
    <property type="entry name" value="CE4_NodB_like_5s_6s"/>
    <property type="match status" value="1"/>
</dbReference>
<dbReference type="InterPro" id="IPR002509">
    <property type="entry name" value="NODB_dom"/>
</dbReference>
<evidence type="ECO:0000313" key="4">
    <source>
        <dbReference type="EMBL" id="RPD38140.1"/>
    </source>
</evidence>
<proteinExistence type="predicted"/>
<dbReference type="Proteomes" id="UP000279089">
    <property type="component" value="Unassembled WGS sequence"/>
</dbReference>
<sequence>MGIAKNLYYKGVRLVNLSLLKSLTPQRLLLPYHHLVSDVDVPHIKHLYPYKGLAAFKKDLDYLRKYFKPVTLQDVIGNIRRQTPLPEHSFLLTFDDGLREVHETIAPLLYREGIPAVFFLNSAFVDNKTLFYKFGVSLLTEALLTKQYSAATLKALGETLAVPAAGKQQLIDAIKSITYANRAMVRAAAAVLEISLEEYLAEKRPFMTSEEISGLAGQGFALGGHSVDHPYYTGLTLEEMIRQTVESVDFVTERFRLDYRAFAFPHSDAGVPQAFFDRLLERQAPALDVMFGTNNQRREIYPQILHRFNCERPSIAVESAVKGILALNSLQEVRGKSVIRRD</sequence>
<evidence type="ECO:0000256" key="2">
    <source>
        <dbReference type="ARBA" id="ARBA00022729"/>
    </source>
</evidence>
<dbReference type="EMBL" id="RMBX01000017">
    <property type="protein sequence ID" value="RPD38140.1"/>
    <property type="molecule type" value="Genomic_DNA"/>
</dbReference>
<name>A0A3N4MDH5_9BACT</name>
<dbReference type="Pfam" id="PF01522">
    <property type="entry name" value="Polysacc_deac_1"/>
    <property type="match status" value="2"/>
</dbReference>
<dbReference type="PANTHER" id="PTHR34216:SF3">
    <property type="entry name" value="POLY-BETA-1,6-N-ACETYL-D-GLUCOSAMINE N-DEACETYLASE"/>
    <property type="match status" value="1"/>
</dbReference>
<dbReference type="RefSeq" id="WP_120515995.1">
    <property type="nucleotide sequence ID" value="NZ_QXZY01000004.1"/>
</dbReference>
<dbReference type="InterPro" id="IPR011330">
    <property type="entry name" value="Glyco_hydro/deAcase_b/a-brl"/>
</dbReference>
<dbReference type="InterPro" id="IPR051398">
    <property type="entry name" value="Polysacch_Deacetylase"/>
</dbReference>
<organism evidence="4 5">
    <name type="scientific">Chitinophaga barathri</name>
    <dbReference type="NCBI Taxonomy" id="1647451"/>
    <lineage>
        <taxon>Bacteria</taxon>
        <taxon>Pseudomonadati</taxon>
        <taxon>Bacteroidota</taxon>
        <taxon>Chitinophagia</taxon>
        <taxon>Chitinophagales</taxon>
        <taxon>Chitinophagaceae</taxon>
        <taxon>Chitinophaga</taxon>
    </lineage>
</organism>
<dbReference type="AlphaFoldDB" id="A0A3N4MDH5"/>
<dbReference type="GO" id="GO:0016810">
    <property type="term" value="F:hydrolase activity, acting on carbon-nitrogen (but not peptide) bonds"/>
    <property type="evidence" value="ECO:0007669"/>
    <property type="project" value="InterPro"/>
</dbReference>
<gene>
    <name evidence="4" type="ORF">EG028_26115</name>
</gene>
<comment type="caution">
    <text evidence="4">The sequence shown here is derived from an EMBL/GenBank/DDBJ whole genome shotgun (WGS) entry which is preliminary data.</text>
</comment>
<feature type="domain" description="NodB homology" evidence="3">
    <location>
        <begin position="85"/>
        <end position="128"/>
    </location>
</feature>
<evidence type="ECO:0000259" key="3">
    <source>
        <dbReference type="Pfam" id="PF01522"/>
    </source>
</evidence>